<dbReference type="PROSITE" id="PS51257">
    <property type="entry name" value="PROKAR_LIPOPROTEIN"/>
    <property type="match status" value="1"/>
</dbReference>
<organism evidence="2 3">
    <name type="scientific">Aquimarina algiphila</name>
    <dbReference type="NCBI Taxonomy" id="2047982"/>
    <lineage>
        <taxon>Bacteria</taxon>
        <taxon>Pseudomonadati</taxon>
        <taxon>Bacteroidota</taxon>
        <taxon>Flavobacteriia</taxon>
        <taxon>Flavobacteriales</taxon>
        <taxon>Flavobacteriaceae</taxon>
        <taxon>Aquimarina</taxon>
    </lineage>
</organism>
<dbReference type="Proteomes" id="UP000318833">
    <property type="component" value="Unassembled WGS sequence"/>
</dbReference>
<reference evidence="2 3" key="1">
    <citation type="submission" date="2019-07" db="EMBL/GenBank/DDBJ databases">
        <title>The draft genome sequence of Aquimarina algiphila M91.</title>
        <authorList>
            <person name="Meng X."/>
        </authorList>
    </citation>
    <scope>NUCLEOTIDE SEQUENCE [LARGE SCALE GENOMIC DNA]</scope>
    <source>
        <strain evidence="2 3">M91</strain>
    </source>
</reference>
<sequence>MKRAIVILLTLVFYSCMDTKAKENSGMNVKSPTQLTEEFIVDYKEWNDLAYILSNSDDESADEKIEKAYHDLILKYCSPDKKYQGIVYGSEADHCGEQEKITEEIIDDEVAIVKTTFKDREFDFMEYNYEYRYIKTDSKWILDEVYLVDEDGKYEGL</sequence>
<comment type="caution">
    <text evidence="2">The sequence shown here is derived from an EMBL/GenBank/DDBJ whole genome shotgun (WGS) entry which is preliminary data.</text>
</comment>
<accession>A0A554VGQ7</accession>
<protein>
    <recommendedName>
        <fullName evidence="1">NTF2 fold immunity protein domain-containing protein</fullName>
    </recommendedName>
</protein>
<dbReference type="EMBL" id="VLNR01000043">
    <property type="protein sequence ID" value="TSE06614.1"/>
    <property type="molecule type" value="Genomic_DNA"/>
</dbReference>
<feature type="domain" description="NTF2 fold immunity protein" evidence="1">
    <location>
        <begin position="33"/>
        <end position="146"/>
    </location>
</feature>
<keyword evidence="3" id="KW-1185">Reference proteome</keyword>
<dbReference type="RefSeq" id="WP_109433819.1">
    <property type="nucleotide sequence ID" value="NZ_CANMIK010000001.1"/>
</dbReference>
<name>A0A554VGQ7_9FLAO</name>
<gene>
    <name evidence="2" type="ORF">FOF46_18580</name>
</gene>
<dbReference type="OrthoDB" id="1442988at2"/>
<evidence type="ECO:0000313" key="2">
    <source>
        <dbReference type="EMBL" id="TSE06614.1"/>
    </source>
</evidence>
<evidence type="ECO:0000313" key="3">
    <source>
        <dbReference type="Proteomes" id="UP000318833"/>
    </source>
</evidence>
<dbReference type="InterPro" id="IPR028049">
    <property type="entry name" value="Imm-NTF2"/>
</dbReference>
<evidence type="ECO:0000259" key="1">
    <source>
        <dbReference type="Pfam" id="PF15655"/>
    </source>
</evidence>
<dbReference type="AlphaFoldDB" id="A0A554VGQ7"/>
<dbReference type="Pfam" id="PF15655">
    <property type="entry name" value="Imm-NTF2"/>
    <property type="match status" value="1"/>
</dbReference>
<proteinExistence type="predicted"/>